<dbReference type="Pfam" id="PF01315">
    <property type="entry name" value="Ald_Xan_dh_C"/>
    <property type="match status" value="1"/>
</dbReference>
<dbReference type="Proteomes" id="UP000594800">
    <property type="component" value="Chromosome"/>
</dbReference>
<dbReference type="Gene3D" id="3.90.1170.50">
    <property type="entry name" value="Aldehyde oxidase/xanthine dehydrogenase, a/b hammerhead"/>
    <property type="match status" value="1"/>
</dbReference>
<dbReference type="GO" id="GO:0005506">
    <property type="term" value="F:iron ion binding"/>
    <property type="evidence" value="ECO:0007669"/>
    <property type="project" value="InterPro"/>
</dbReference>
<proteinExistence type="predicted"/>
<dbReference type="PANTHER" id="PTHR11908:SF132">
    <property type="entry name" value="ALDEHYDE OXIDASE 1-RELATED"/>
    <property type="match status" value="1"/>
</dbReference>
<gene>
    <name evidence="4" type="ORF">I0K15_06480</name>
</gene>
<dbReference type="EMBL" id="CP064942">
    <property type="protein sequence ID" value="QPH55378.1"/>
    <property type="molecule type" value="Genomic_DNA"/>
</dbReference>
<dbReference type="SMART" id="SM01008">
    <property type="entry name" value="Ald_Xan_dh_C"/>
    <property type="match status" value="1"/>
</dbReference>
<evidence type="ECO:0000313" key="5">
    <source>
        <dbReference type="Proteomes" id="UP000594800"/>
    </source>
</evidence>
<dbReference type="InterPro" id="IPR000674">
    <property type="entry name" value="Ald_Oxase/Xan_DH_a/b"/>
</dbReference>
<dbReference type="Pfam" id="PF02738">
    <property type="entry name" value="MoCoBD_1"/>
    <property type="match status" value="1"/>
</dbReference>
<dbReference type="KEGG" id="poz:I0K15_06480"/>
<keyword evidence="2" id="KW-0560">Oxidoreductase</keyword>
<organism evidence="4 5">
    <name type="scientific">Pontivivens ytuae</name>
    <dbReference type="NCBI Taxonomy" id="2789856"/>
    <lineage>
        <taxon>Bacteria</taxon>
        <taxon>Pseudomonadati</taxon>
        <taxon>Pseudomonadota</taxon>
        <taxon>Alphaproteobacteria</taxon>
        <taxon>Rhodobacterales</taxon>
        <taxon>Paracoccaceae</taxon>
        <taxon>Pontivivens</taxon>
    </lineage>
</organism>
<dbReference type="AlphaFoldDB" id="A0A7S9LUF8"/>
<dbReference type="SUPFAM" id="SSF56003">
    <property type="entry name" value="Molybdenum cofactor-binding domain"/>
    <property type="match status" value="1"/>
</dbReference>
<reference evidence="4 5" key="1">
    <citation type="submission" date="2020-11" db="EMBL/GenBank/DDBJ databases">
        <title>Description of Pontivivens ytuae sp. nov. isolated from deep sea sediment of Mariana Trench.</title>
        <authorList>
            <person name="Wang Z."/>
            <person name="Sun Q.-L."/>
            <person name="Xu X.-D."/>
            <person name="Tang Y.-Z."/>
            <person name="Zhang J."/>
        </authorList>
    </citation>
    <scope>NUCLEOTIDE SEQUENCE [LARGE SCALE GENOMIC DNA]</scope>
    <source>
        <strain evidence="4 5">MT2928</strain>
    </source>
</reference>
<dbReference type="Gene3D" id="3.30.365.10">
    <property type="entry name" value="Aldehyde oxidase/xanthine dehydrogenase, molybdopterin binding domain"/>
    <property type="match status" value="4"/>
</dbReference>
<sequence>MKFGIGQPVRRREDVRFLTGAGRYVDDIQPETVLFMHVLRSDVPHGHLREVDISDARQAPGVVRVWMSDDIAGRIHPIDADMPLMGVGGRPFGAAPQPHLARGKVRYVGEPIAVVLANSVKEAMDAAELIRVEVDDVCANVDTLNASNAPDLHEHLPGNRLFRWEVGDEAATAAAFERAETVVEVAITNQRLVVNALEPRGIVVDPGGEATRIWVSNQGVHAARNDITRDLARNADTLQVLSPDVGGGFGMKLINHPEYSLAVALAEETGQPVKWTAGRSESFLADVQARDLHTRAEGAFDAKGRLLGLRWHSTSNVGAYTPGYGAAVHTMFSGHLIGGVYDVSAVHHVVEGVVTNSTPVDAYRGAGKPEVLHVMERLMSAAARRIGLDQVEIRRRNLIRPYQIPYTTAGGIEFDALDAPAVLDKAIAAADWAGFPARAQAARSAGRLAGIGLAYYYERTGGGPVERGRIEMQADGTILAHVGTQSSGQGHETAWAQVIADQLGVPFDSVRIEAGDSAALPDGGGTGGSRSAVQASRVFLRASEALVDAALDAATELLEVARPDLAFDREAGAIRIAGTDRAASLQEVAAHAGGLTATGAVDDKITTTPNGAHIAEVEVDTDTGEVRLTRYTVVDDFGRVINPMIVTGQVHGGVTQGIGQVLGEAMVWNEDGQPLAASYMDYRMPRAADLPFFDVELVELPTPSNPLGLKGCGEAGSVAAVGATANAVMDALALADVHDLAPPYTPVRVWEALNHR</sequence>
<keyword evidence="1" id="KW-0500">Molybdenum</keyword>
<dbReference type="PANTHER" id="PTHR11908">
    <property type="entry name" value="XANTHINE DEHYDROGENASE"/>
    <property type="match status" value="1"/>
</dbReference>
<keyword evidence="5" id="KW-1185">Reference proteome</keyword>
<evidence type="ECO:0000313" key="4">
    <source>
        <dbReference type="EMBL" id="QPH55378.1"/>
    </source>
</evidence>
<dbReference type="GO" id="GO:0016491">
    <property type="term" value="F:oxidoreductase activity"/>
    <property type="evidence" value="ECO:0007669"/>
    <property type="project" value="UniProtKB-KW"/>
</dbReference>
<evidence type="ECO:0000259" key="3">
    <source>
        <dbReference type="SMART" id="SM01008"/>
    </source>
</evidence>
<feature type="domain" description="Aldehyde oxidase/xanthine dehydrogenase a/b hammerhead" evidence="3">
    <location>
        <begin position="19"/>
        <end position="138"/>
    </location>
</feature>
<dbReference type="InterPro" id="IPR016208">
    <property type="entry name" value="Ald_Oxase/xanthine_DH-like"/>
</dbReference>
<evidence type="ECO:0000256" key="2">
    <source>
        <dbReference type="ARBA" id="ARBA00023002"/>
    </source>
</evidence>
<evidence type="ECO:0000256" key="1">
    <source>
        <dbReference type="ARBA" id="ARBA00022505"/>
    </source>
</evidence>
<name>A0A7S9LUF8_9RHOB</name>
<accession>A0A7S9LUF8</accession>
<protein>
    <submittedName>
        <fullName evidence="4">Xanthine dehydrogenase family protein molybdopterin-binding subunit</fullName>
    </submittedName>
</protein>
<dbReference type="InterPro" id="IPR037165">
    <property type="entry name" value="AldOxase/xan_DH_Mopterin-bd_sf"/>
</dbReference>
<dbReference type="InterPro" id="IPR036856">
    <property type="entry name" value="Ald_Oxase/Xan_DH_a/b_sf"/>
</dbReference>
<dbReference type="SUPFAM" id="SSF54665">
    <property type="entry name" value="CO dehydrogenase molybdoprotein N-domain-like"/>
    <property type="match status" value="1"/>
</dbReference>
<dbReference type="Pfam" id="PF20256">
    <property type="entry name" value="MoCoBD_2"/>
    <property type="match status" value="1"/>
</dbReference>
<dbReference type="InterPro" id="IPR046867">
    <property type="entry name" value="AldOxase/xan_DH_MoCoBD2"/>
</dbReference>
<dbReference type="InterPro" id="IPR008274">
    <property type="entry name" value="AldOxase/xan_DH_MoCoBD1"/>
</dbReference>